<dbReference type="InterPro" id="IPR001279">
    <property type="entry name" value="Metallo-B-lactamas"/>
</dbReference>
<reference evidence="3 4" key="1">
    <citation type="journal article" date="2012" name="PLoS Pathog.">
        <title>Diverse lifestyles and strategies of plant pathogenesis encoded in the genomes of eighteen Dothideomycetes fungi.</title>
        <authorList>
            <person name="Ohm R.A."/>
            <person name="Feau N."/>
            <person name="Henrissat B."/>
            <person name="Schoch C.L."/>
            <person name="Horwitz B.A."/>
            <person name="Barry K.W."/>
            <person name="Condon B.J."/>
            <person name="Copeland A.C."/>
            <person name="Dhillon B."/>
            <person name="Glaser F."/>
            <person name="Hesse C.N."/>
            <person name="Kosti I."/>
            <person name="LaButti K."/>
            <person name="Lindquist E.A."/>
            <person name="Lucas S."/>
            <person name="Salamov A.A."/>
            <person name="Bradshaw R.E."/>
            <person name="Ciuffetti L."/>
            <person name="Hamelin R.C."/>
            <person name="Kema G.H.J."/>
            <person name="Lawrence C."/>
            <person name="Scott J.A."/>
            <person name="Spatafora J.W."/>
            <person name="Turgeon B.G."/>
            <person name="de Wit P.J.G.M."/>
            <person name="Zhong S."/>
            <person name="Goodwin S.B."/>
            <person name="Grigoriev I.V."/>
        </authorList>
    </citation>
    <scope>NUCLEOTIDE SEQUENCE [LARGE SCALE GENOMIC DNA]</scope>
    <source>
        <strain evidence="4">28A</strain>
    </source>
</reference>
<dbReference type="GO" id="GO:0005737">
    <property type="term" value="C:cytoplasm"/>
    <property type="evidence" value="ECO:0007669"/>
    <property type="project" value="TreeGrafter"/>
</dbReference>
<evidence type="ECO:0000256" key="1">
    <source>
        <dbReference type="SAM" id="MobiDB-lite"/>
    </source>
</evidence>
<evidence type="ECO:0000259" key="2">
    <source>
        <dbReference type="Pfam" id="PF12706"/>
    </source>
</evidence>
<dbReference type="InterPro" id="IPR036866">
    <property type="entry name" value="RibonucZ/Hydroxyglut_hydro"/>
</dbReference>
<gene>
    <name evidence="3" type="ORF">SETTUDRAFT_160036</name>
</gene>
<dbReference type="STRING" id="671987.R0IVN6"/>
<sequence>MSPTSIVAPLAPRIPDGYTKAHHVGSPPTSFKNPWPSYQKNGIGTAVRTRFTTPKKFVPIPEDRTGLVQVRKPDFSSATQGFKVTWIGHASFLIETTTTTSGGRGMRILLDPVWSQRVGPYGMVGPRRFTPPPCTIDELPAIDAVCISHDHYDHLDSDTLSKLNAKQHGDLRFFCGLGVKAVLTGLGIGIQADQVSELDWWDGVALSTPDAGSVHLICTPAQHQSGRAPWNFDSTLWCSWVVQEPLPAGKKLFFAGDTGYCSVTSDDHYSHHDAPHAPCPAFKDIGCIYGPFDLALVPIGCFKPRSVLDVRSKKSLGMHYGTFRGAYSANYEPVTEPTERWQKGAEMQGLKWGVDVGLCDVGETVVV</sequence>
<dbReference type="GO" id="GO:0070290">
    <property type="term" value="F:N-acylphosphatidylethanolamine-specific phospholipase D activity"/>
    <property type="evidence" value="ECO:0007669"/>
    <property type="project" value="InterPro"/>
</dbReference>
<protein>
    <recommendedName>
        <fullName evidence="2">Metallo-beta-lactamase domain-containing protein</fullName>
    </recommendedName>
</protein>
<dbReference type="Proteomes" id="UP000016935">
    <property type="component" value="Unassembled WGS sequence"/>
</dbReference>
<evidence type="ECO:0000313" key="3">
    <source>
        <dbReference type="EMBL" id="EOA88860.1"/>
    </source>
</evidence>
<dbReference type="SUPFAM" id="SSF56281">
    <property type="entry name" value="Metallo-hydrolase/oxidoreductase"/>
    <property type="match status" value="1"/>
</dbReference>
<dbReference type="PANTHER" id="PTHR15032:SF4">
    <property type="entry name" value="N-ACYL-PHOSPHATIDYLETHANOLAMINE-HYDROLYZING PHOSPHOLIPASE D"/>
    <property type="match status" value="1"/>
</dbReference>
<dbReference type="Gene3D" id="3.60.15.10">
    <property type="entry name" value="Ribonuclease Z/Hydroxyacylglutathione hydrolase-like"/>
    <property type="match status" value="1"/>
</dbReference>
<feature type="region of interest" description="Disordered" evidence="1">
    <location>
        <begin position="17"/>
        <end position="37"/>
    </location>
</feature>
<evidence type="ECO:0000313" key="4">
    <source>
        <dbReference type="Proteomes" id="UP000016935"/>
    </source>
</evidence>
<dbReference type="EMBL" id="KB908526">
    <property type="protein sequence ID" value="EOA88860.1"/>
    <property type="molecule type" value="Genomic_DNA"/>
</dbReference>
<proteinExistence type="predicted"/>
<dbReference type="InterPro" id="IPR024884">
    <property type="entry name" value="NAPE-PLD"/>
</dbReference>
<reference evidence="3 4" key="2">
    <citation type="journal article" date="2013" name="PLoS Genet.">
        <title>Comparative genome structure, secondary metabolite, and effector coding capacity across Cochliobolus pathogens.</title>
        <authorList>
            <person name="Condon B.J."/>
            <person name="Leng Y."/>
            <person name="Wu D."/>
            <person name="Bushley K.E."/>
            <person name="Ohm R.A."/>
            <person name="Otillar R."/>
            <person name="Martin J."/>
            <person name="Schackwitz W."/>
            <person name="Grimwood J."/>
            <person name="MohdZainudin N."/>
            <person name="Xue C."/>
            <person name="Wang R."/>
            <person name="Manning V.A."/>
            <person name="Dhillon B."/>
            <person name="Tu Z.J."/>
            <person name="Steffenson B.J."/>
            <person name="Salamov A."/>
            <person name="Sun H."/>
            <person name="Lowry S."/>
            <person name="LaButti K."/>
            <person name="Han J."/>
            <person name="Copeland A."/>
            <person name="Lindquist E."/>
            <person name="Barry K."/>
            <person name="Schmutz J."/>
            <person name="Baker S.E."/>
            <person name="Ciuffetti L.M."/>
            <person name="Grigoriev I.V."/>
            <person name="Zhong S."/>
            <person name="Turgeon B.G."/>
        </authorList>
    </citation>
    <scope>NUCLEOTIDE SEQUENCE [LARGE SCALE GENOMIC DNA]</scope>
    <source>
        <strain evidence="4">28A</strain>
    </source>
</reference>
<dbReference type="PIRSF" id="PIRSF038896">
    <property type="entry name" value="NAPE-PLD"/>
    <property type="match status" value="1"/>
</dbReference>
<feature type="compositionally biased region" description="Polar residues" evidence="1">
    <location>
        <begin position="27"/>
        <end position="37"/>
    </location>
</feature>
<dbReference type="GO" id="GO:0070292">
    <property type="term" value="P:N-acylphosphatidylethanolamine metabolic process"/>
    <property type="evidence" value="ECO:0007669"/>
    <property type="project" value="TreeGrafter"/>
</dbReference>
<dbReference type="GO" id="GO:0008270">
    <property type="term" value="F:zinc ion binding"/>
    <property type="evidence" value="ECO:0007669"/>
    <property type="project" value="InterPro"/>
</dbReference>
<dbReference type="HOGENOM" id="CLU_020884_2_0_1"/>
<accession>R0IVN6</accession>
<dbReference type="PANTHER" id="PTHR15032">
    <property type="entry name" value="N-ACYL-PHOSPHATIDYLETHANOLAMINE-HYDROLYZING PHOSPHOLIPASE D"/>
    <property type="match status" value="1"/>
</dbReference>
<dbReference type="OrthoDB" id="332863at2759"/>
<organism evidence="3 4">
    <name type="scientific">Exserohilum turcicum (strain 28A)</name>
    <name type="common">Northern leaf blight fungus</name>
    <name type="synonym">Setosphaeria turcica</name>
    <dbReference type="NCBI Taxonomy" id="671987"/>
    <lineage>
        <taxon>Eukaryota</taxon>
        <taxon>Fungi</taxon>
        <taxon>Dikarya</taxon>
        <taxon>Ascomycota</taxon>
        <taxon>Pezizomycotina</taxon>
        <taxon>Dothideomycetes</taxon>
        <taxon>Pleosporomycetidae</taxon>
        <taxon>Pleosporales</taxon>
        <taxon>Pleosporineae</taxon>
        <taxon>Pleosporaceae</taxon>
        <taxon>Exserohilum</taxon>
    </lineage>
</organism>
<dbReference type="GO" id="GO:0070291">
    <property type="term" value="P:N-acylethanolamine metabolic process"/>
    <property type="evidence" value="ECO:0007669"/>
    <property type="project" value="TreeGrafter"/>
</dbReference>
<feature type="domain" description="Metallo-beta-lactamase" evidence="2">
    <location>
        <begin position="107"/>
        <end position="307"/>
    </location>
</feature>
<dbReference type="RefSeq" id="XP_008023513.1">
    <property type="nucleotide sequence ID" value="XM_008025322.1"/>
</dbReference>
<dbReference type="eggNOG" id="KOG3798">
    <property type="taxonomic scope" value="Eukaryota"/>
</dbReference>
<dbReference type="AlphaFoldDB" id="R0IVN6"/>
<dbReference type="Pfam" id="PF12706">
    <property type="entry name" value="Lactamase_B_2"/>
    <property type="match status" value="1"/>
</dbReference>
<dbReference type="GeneID" id="19398004"/>
<keyword evidence="4" id="KW-1185">Reference proteome</keyword>
<name>R0IVN6_EXST2</name>